<dbReference type="InterPro" id="IPR041679">
    <property type="entry name" value="DNA2/NAM7-like_C"/>
</dbReference>
<evidence type="ECO:0000256" key="12">
    <source>
        <dbReference type="ARBA" id="ARBA00022759"/>
    </source>
</evidence>
<dbReference type="Pfam" id="PF13086">
    <property type="entry name" value="AAA_11"/>
    <property type="match status" value="1"/>
</dbReference>
<dbReference type="Pfam" id="PF08696">
    <property type="entry name" value="Dna2"/>
    <property type="match status" value="1"/>
</dbReference>
<keyword evidence="10" id="KW-0479">Metal-binding</keyword>
<evidence type="ECO:0000256" key="10">
    <source>
        <dbReference type="ARBA" id="ARBA00022723"/>
    </source>
</evidence>
<dbReference type="GO" id="GO:0016787">
    <property type="term" value="F:hydrolase activity"/>
    <property type="evidence" value="ECO:0007669"/>
    <property type="project" value="UniProtKB-KW"/>
</dbReference>
<evidence type="ECO:0000256" key="18">
    <source>
        <dbReference type="ARBA" id="ARBA00023014"/>
    </source>
</evidence>
<comment type="catalytic activity">
    <reaction evidence="25">
        <text>ATP + H2O = ADP + phosphate + H(+)</text>
        <dbReference type="Rhea" id="RHEA:13065"/>
        <dbReference type="ChEBI" id="CHEBI:15377"/>
        <dbReference type="ChEBI" id="CHEBI:15378"/>
        <dbReference type="ChEBI" id="CHEBI:30616"/>
        <dbReference type="ChEBI" id="CHEBI:43474"/>
        <dbReference type="ChEBI" id="CHEBI:456216"/>
        <dbReference type="EC" id="3.6.4.12"/>
    </reaction>
</comment>
<dbReference type="SUPFAM" id="SSF52540">
    <property type="entry name" value="P-loop containing nucleoside triphosphate hydrolases"/>
    <property type="match status" value="2"/>
</dbReference>
<keyword evidence="15" id="KW-0347">Helicase</keyword>
<evidence type="ECO:0000256" key="23">
    <source>
        <dbReference type="ARBA" id="ARBA00023268"/>
    </source>
</evidence>
<evidence type="ECO:0000256" key="2">
    <source>
        <dbReference type="ARBA" id="ARBA00004123"/>
    </source>
</evidence>
<comment type="similarity">
    <text evidence="4">Belongs to the DNA2/NAM7 helicase family.</text>
</comment>
<dbReference type="Ensembl" id="ENSAOCT00000048936.1">
    <property type="protein sequence ID" value="ENSAOCP00000058446.1"/>
    <property type="gene ID" value="ENSAOCG00000022522.2"/>
</dbReference>
<dbReference type="InterPro" id="IPR051827">
    <property type="entry name" value="Cas4_exonuclease"/>
</dbReference>
<dbReference type="InterPro" id="IPR041677">
    <property type="entry name" value="DNA2/NAM7_AAA_11"/>
</dbReference>
<dbReference type="GO" id="GO:0003678">
    <property type="term" value="F:DNA helicase activity"/>
    <property type="evidence" value="ECO:0007669"/>
    <property type="project" value="UniProtKB-EC"/>
</dbReference>
<evidence type="ECO:0000256" key="3">
    <source>
        <dbReference type="ARBA" id="ARBA00004173"/>
    </source>
</evidence>
<gene>
    <name evidence="30" type="primary">DNA2</name>
</gene>
<dbReference type="InterPro" id="IPR047187">
    <property type="entry name" value="SF1_C_Upf1"/>
</dbReference>
<evidence type="ECO:0000256" key="14">
    <source>
        <dbReference type="ARBA" id="ARBA00022801"/>
    </source>
</evidence>
<protein>
    <recommendedName>
        <fullName evidence="6">DNA replication ATP-dependent helicase/nuclease DNA2</fullName>
        <ecNumber evidence="5">3.6.4.12</ecNumber>
    </recommendedName>
    <alternativeName>
        <fullName evidence="24">DNA replication ATP-dependent helicase-like homolog</fullName>
    </alternativeName>
</protein>
<evidence type="ECO:0000256" key="9">
    <source>
        <dbReference type="ARBA" id="ARBA00022722"/>
    </source>
</evidence>
<dbReference type="AlphaFoldDB" id="A0AAQ5Z2C3"/>
<evidence type="ECO:0000256" key="20">
    <source>
        <dbReference type="ARBA" id="ARBA00023128"/>
    </source>
</evidence>
<comment type="subcellular location">
    <subcellularLocation>
        <location evidence="3">Mitochondrion</location>
    </subcellularLocation>
    <subcellularLocation>
        <location evidence="2">Nucleus</location>
    </subcellularLocation>
</comment>
<organism evidence="30 31">
    <name type="scientific">Amphiprion ocellaris</name>
    <name type="common">Clown anemonefish</name>
    <dbReference type="NCBI Taxonomy" id="80972"/>
    <lineage>
        <taxon>Eukaryota</taxon>
        <taxon>Metazoa</taxon>
        <taxon>Chordata</taxon>
        <taxon>Craniata</taxon>
        <taxon>Vertebrata</taxon>
        <taxon>Euteleostomi</taxon>
        <taxon>Actinopterygii</taxon>
        <taxon>Neopterygii</taxon>
        <taxon>Teleostei</taxon>
        <taxon>Neoteleostei</taxon>
        <taxon>Acanthomorphata</taxon>
        <taxon>Ovalentaria</taxon>
        <taxon>Pomacentridae</taxon>
        <taxon>Amphiprion</taxon>
    </lineage>
</organism>
<keyword evidence="19" id="KW-0238">DNA-binding</keyword>
<evidence type="ECO:0000256" key="21">
    <source>
        <dbReference type="ARBA" id="ARBA00023204"/>
    </source>
</evidence>
<dbReference type="GO" id="GO:0004519">
    <property type="term" value="F:endonuclease activity"/>
    <property type="evidence" value="ECO:0007669"/>
    <property type="project" value="UniProtKB-KW"/>
</dbReference>
<evidence type="ECO:0000313" key="30">
    <source>
        <dbReference type="Ensembl" id="ENSAOCP00000058446.1"/>
    </source>
</evidence>
<dbReference type="GO" id="GO:0006281">
    <property type="term" value="P:DNA repair"/>
    <property type="evidence" value="ECO:0007669"/>
    <property type="project" value="UniProtKB-KW"/>
</dbReference>
<dbReference type="CDD" id="cd18808">
    <property type="entry name" value="SF1_C_Upf1"/>
    <property type="match status" value="1"/>
</dbReference>
<feature type="domain" description="DNA2/NAM7 helicase-like C-terminal" evidence="28">
    <location>
        <begin position="668"/>
        <end position="775"/>
    </location>
</feature>
<dbReference type="Gene3D" id="3.40.50.300">
    <property type="entry name" value="P-loop containing nucleotide triphosphate hydrolases"/>
    <property type="match status" value="1"/>
</dbReference>
<dbReference type="Proteomes" id="UP001501940">
    <property type="component" value="Chromosome 1"/>
</dbReference>
<keyword evidence="8" id="KW-0235">DNA replication</keyword>
<dbReference type="PANTHER" id="PTHR36531">
    <property type="entry name" value="CRISPR-ASSOCIATED EXONUCLEASE CAS4"/>
    <property type="match status" value="1"/>
</dbReference>
<evidence type="ECO:0000256" key="24">
    <source>
        <dbReference type="ARBA" id="ARBA00032548"/>
    </source>
</evidence>
<keyword evidence="7" id="KW-0004">4Fe-4S</keyword>
<dbReference type="InterPro" id="IPR048459">
    <property type="entry name" value="DNA2_Rift"/>
</dbReference>
<evidence type="ECO:0000256" key="7">
    <source>
        <dbReference type="ARBA" id="ARBA00022485"/>
    </source>
</evidence>
<keyword evidence="11" id="KW-0547">Nucleotide-binding</keyword>
<keyword evidence="31" id="KW-1185">Reference proteome</keyword>
<dbReference type="GeneTree" id="ENSGT00940000165719"/>
<evidence type="ECO:0000256" key="19">
    <source>
        <dbReference type="ARBA" id="ARBA00023125"/>
    </source>
</evidence>
<dbReference type="InterPro" id="IPR011604">
    <property type="entry name" value="PDDEXK-like_dom_sf"/>
</dbReference>
<keyword evidence="16" id="KW-0067">ATP-binding</keyword>
<evidence type="ECO:0000256" key="4">
    <source>
        <dbReference type="ARBA" id="ARBA00007913"/>
    </source>
</evidence>
<keyword evidence="18" id="KW-0411">Iron-sulfur</keyword>
<dbReference type="GO" id="GO:0005634">
    <property type="term" value="C:nucleus"/>
    <property type="evidence" value="ECO:0007669"/>
    <property type="project" value="UniProtKB-SubCell"/>
</dbReference>
<dbReference type="Pfam" id="PF13087">
    <property type="entry name" value="AAA_12"/>
    <property type="match status" value="1"/>
</dbReference>
<feature type="domain" description="DNA2 rift barrel" evidence="29">
    <location>
        <begin position="473"/>
        <end position="565"/>
    </location>
</feature>
<evidence type="ECO:0000256" key="16">
    <source>
        <dbReference type="ARBA" id="ARBA00022840"/>
    </source>
</evidence>
<evidence type="ECO:0000259" key="28">
    <source>
        <dbReference type="Pfam" id="PF13087"/>
    </source>
</evidence>
<evidence type="ECO:0000259" key="29">
    <source>
        <dbReference type="Pfam" id="PF21123"/>
    </source>
</evidence>
<evidence type="ECO:0000256" key="6">
    <source>
        <dbReference type="ARBA" id="ARBA00021516"/>
    </source>
</evidence>
<accession>A0AAQ5Z2C3</accession>
<dbReference type="EC" id="3.6.4.12" evidence="5"/>
<feature type="domain" description="DNA replication factor Dna2 N-terminal" evidence="26">
    <location>
        <begin position="89"/>
        <end position="288"/>
    </location>
</feature>
<reference evidence="30" key="3">
    <citation type="submission" date="2025-09" db="UniProtKB">
        <authorList>
            <consortium name="Ensembl"/>
        </authorList>
    </citation>
    <scope>IDENTIFICATION</scope>
</reference>
<evidence type="ECO:0000256" key="1">
    <source>
        <dbReference type="ARBA" id="ARBA00001966"/>
    </source>
</evidence>
<evidence type="ECO:0000256" key="25">
    <source>
        <dbReference type="ARBA" id="ARBA00047995"/>
    </source>
</evidence>
<evidence type="ECO:0000313" key="31">
    <source>
        <dbReference type="Proteomes" id="UP001501940"/>
    </source>
</evidence>
<keyword evidence="12" id="KW-0255">Endonuclease</keyword>
<evidence type="ECO:0000256" key="5">
    <source>
        <dbReference type="ARBA" id="ARBA00012551"/>
    </source>
</evidence>
<dbReference type="InterPro" id="IPR014808">
    <property type="entry name" value="DNA_replication_fac_Dna2_N"/>
</dbReference>
<evidence type="ECO:0000256" key="13">
    <source>
        <dbReference type="ARBA" id="ARBA00022763"/>
    </source>
</evidence>
<sequence length="817" mass="91748">MSPNASYFYVNLLKLKLKRGTLMPSLVFYFKQCVKMCNCMCNKSPFCPCSKVPDHVILSGGPNNRYWVMDVEERPGHKTLTMSCSKSLHPTETCLLKDGWEMTPVRRGDVVHLEGCSDGGSWLVDREQGFLVLLPDSLISGTSISSSIRCMRRAVLGDMFKSFDGGSMQMLNGTMVHEVFQRAATAKDFSLEKLSKLADEALHGPRYLGDMYGLGVSQEEMKQELHNYLPSLQHWANEYLNSSTPKAISLKMYDSATVVTVTDLADIEENVWSPRFGLKGKIDVTARVRIQSPRNGGHRIPEEKIVPLELKTGKESNSIEHRSQVILYTLMSLERYNPETGFLLYLKTGNLHPVVANHMDRRELLKLRNTLVHHVHNCVEQEAERSRLTRLPDILTNRQTCQYCPQKRNCALYERAVDPSSADVSEDVVQDFLQQETGHLTLPHLNYFSHWLLLWTLQSIKLLKYLTLTCVSSEKNGSCVGNLQLSDPVTVQSEGVFLHRFQRSSVASQQGLASGDRIVVSDQEGRLVGLATGYLCEVSRKVISCTLDRDLSKYSDVLFRVDGDEGVVGLSTHLTNVSRLMESCQDSDRLRELVVDLRSPEFISNLSSVLPREAKDTVANILKGLNKPQKQAMKKVLLSKDYTLIVGMPGTGKTTTICTLVPALESVEQGGISNHTEAALIHMLLSLLIKAGCKPSDVGVIAPYRQQLKRISAVLQSSAFTGVEVNTVDRYQGRDKSLIVLSFVRSTLGELLKDWRRLNVAITRAKHKLLMVGSATTLRRYTPVEKLLNHLQQENMISLRNYLDTPKFFLILRQIIL</sequence>
<keyword evidence="14" id="KW-0378">Hydrolase</keyword>
<dbReference type="GO" id="GO:0005524">
    <property type="term" value="F:ATP binding"/>
    <property type="evidence" value="ECO:0007669"/>
    <property type="project" value="UniProtKB-KW"/>
</dbReference>
<keyword evidence="20" id="KW-0496">Mitochondrion</keyword>
<keyword evidence="23" id="KW-0511">Multifunctional enzyme</keyword>
<dbReference type="GO" id="GO:0051539">
    <property type="term" value="F:4 iron, 4 sulfur cluster binding"/>
    <property type="evidence" value="ECO:0007669"/>
    <property type="project" value="UniProtKB-KW"/>
</dbReference>
<proteinExistence type="inferred from homology"/>
<dbReference type="GO" id="GO:0005739">
    <property type="term" value="C:mitochondrion"/>
    <property type="evidence" value="ECO:0007669"/>
    <property type="project" value="UniProtKB-SubCell"/>
</dbReference>
<dbReference type="GO" id="GO:0006260">
    <property type="term" value="P:DNA replication"/>
    <property type="evidence" value="ECO:0007669"/>
    <property type="project" value="UniProtKB-KW"/>
</dbReference>
<name>A0AAQ5Z2C3_AMPOC</name>
<dbReference type="CDD" id="cd22318">
    <property type="entry name" value="DNA2_N-like"/>
    <property type="match status" value="1"/>
</dbReference>
<dbReference type="InterPro" id="IPR027417">
    <property type="entry name" value="P-loop_NTPase"/>
</dbReference>
<dbReference type="PANTHER" id="PTHR36531:SF6">
    <property type="entry name" value="DNA REPLICATION ATP-DEPENDENT HELICASE_NUCLEASE DNA2"/>
    <property type="match status" value="1"/>
</dbReference>
<evidence type="ECO:0000256" key="17">
    <source>
        <dbReference type="ARBA" id="ARBA00023004"/>
    </source>
</evidence>
<dbReference type="GO" id="GO:0046872">
    <property type="term" value="F:metal ion binding"/>
    <property type="evidence" value="ECO:0007669"/>
    <property type="project" value="UniProtKB-KW"/>
</dbReference>
<evidence type="ECO:0000259" key="27">
    <source>
        <dbReference type="Pfam" id="PF13086"/>
    </source>
</evidence>
<keyword evidence="13" id="KW-0227">DNA damage</keyword>
<evidence type="ECO:0000259" key="26">
    <source>
        <dbReference type="Pfam" id="PF08696"/>
    </source>
</evidence>
<reference evidence="30" key="2">
    <citation type="submission" date="2025-08" db="UniProtKB">
        <authorList>
            <consortium name="Ensembl"/>
        </authorList>
    </citation>
    <scope>IDENTIFICATION</scope>
</reference>
<keyword evidence="17" id="KW-0408">Iron</keyword>
<evidence type="ECO:0000256" key="15">
    <source>
        <dbReference type="ARBA" id="ARBA00022806"/>
    </source>
</evidence>
<evidence type="ECO:0000256" key="8">
    <source>
        <dbReference type="ARBA" id="ARBA00022705"/>
    </source>
</evidence>
<evidence type="ECO:0000256" key="22">
    <source>
        <dbReference type="ARBA" id="ARBA00023242"/>
    </source>
</evidence>
<dbReference type="GO" id="GO:0003677">
    <property type="term" value="F:DNA binding"/>
    <property type="evidence" value="ECO:0007669"/>
    <property type="project" value="UniProtKB-KW"/>
</dbReference>
<keyword evidence="21" id="KW-0234">DNA repair</keyword>
<keyword evidence="22" id="KW-0539">Nucleus</keyword>
<reference evidence="30 31" key="1">
    <citation type="submission" date="2022-01" db="EMBL/GenBank/DDBJ databases">
        <title>A chromosome-scale genome assembly of the false clownfish, Amphiprion ocellaris.</title>
        <authorList>
            <person name="Ryu T."/>
        </authorList>
    </citation>
    <scope>NUCLEOTIDE SEQUENCE [LARGE SCALE GENOMIC DNA]</scope>
</reference>
<dbReference type="Pfam" id="PF21123">
    <property type="entry name" value="Dna2_Rift"/>
    <property type="match status" value="1"/>
</dbReference>
<dbReference type="Gene3D" id="3.90.320.10">
    <property type="match status" value="1"/>
</dbReference>
<evidence type="ECO:0000256" key="11">
    <source>
        <dbReference type="ARBA" id="ARBA00022741"/>
    </source>
</evidence>
<comment type="cofactor">
    <cofactor evidence="1">
        <name>[4Fe-4S] cluster</name>
        <dbReference type="ChEBI" id="CHEBI:49883"/>
    </cofactor>
</comment>
<keyword evidence="9" id="KW-0540">Nuclease</keyword>
<feature type="domain" description="DNA2/NAM7 helicase helicase" evidence="27">
    <location>
        <begin position="625"/>
        <end position="665"/>
    </location>
</feature>